<dbReference type="Proteomes" id="UP001152531">
    <property type="component" value="Unassembled WGS sequence"/>
</dbReference>
<proteinExistence type="predicted"/>
<comment type="caution">
    <text evidence="1">The sequence shown here is derived from an EMBL/GenBank/DDBJ whole genome shotgun (WGS) entry which is preliminary data.</text>
</comment>
<gene>
    <name evidence="1" type="ORF">CLIB1444_02S06238</name>
</gene>
<organism evidence="1 2">
    <name type="scientific">[Candida] jaroonii</name>
    <dbReference type="NCBI Taxonomy" id="467808"/>
    <lineage>
        <taxon>Eukaryota</taxon>
        <taxon>Fungi</taxon>
        <taxon>Dikarya</taxon>
        <taxon>Ascomycota</taxon>
        <taxon>Saccharomycotina</taxon>
        <taxon>Pichiomycetes</taxon>
        <taxon>Debaryomycetaceae</taxon>
        <taxon>Yamadazyma</taxon>
    </lineage>
</organism>
<protein>
    <submittedName>
        <fullName evidence="1">D-amino-acid oxidase</fullName>
    </submittedName>
</protein>
<sequence length="339" mass="38286">MTDYTILGSGVIGLYTAYLLLERGIDSKKIKIIAKHTPGDLSHHFASPFAGATVPCVKNDDEDIQFFCKFTFENLGKIRQQLGGNCGIETIWNNEFWYKKPSEKTLKKFYSYIFEYKEIPKAQIPKGQAYGLRYKTWAFNAPLFIQRLSDYIKAKGVKVDVREISDLKEVKTKGDTIIFNCTGFGSRFIKGIEDLDVIPIRAQVVVVEAPSVVETHLSWGNNVETYAIKRPKSNELVLGGFYQHDNWNKDVLGKETQDILQRVSKEFPQIIPSGKTIYDFPIKREISAFRPSRKSGVRIEKELIDGRLVIHNYGAGGTGYAQGLGMAEQAVRLIPSSKL</sequence>
<keyword evidence="2" id="KW-1185">Reference proteome</keyword>
<reference evidence="1" key="1">
    <citation type="submission" date="2022-06" db="EMBL/GenBank/DDBJ databases">
        <authorList>
            <person name="Legras J.-L."/>
            <person name="Devillers H."/>
            <person name="Grondin C."/>
        </authorList>
    </citation>
    <scope>NUCLEOTIDE SEQUENCE</scope>
    <source>
        <strain evidence="1">CLIB 1444</strain>
    </source>
</reference>
<dbReference type="EMBL" id="CALSDN010000002">
    <property type="protein sequence ID" value="CAH6719339.1"/>
    <property type="molecule type" value="Genomic_DNA"/>
</dbReference>
<evidence type="ECO:0000313" key="1">
    <source>
        <dbReference type="EMBL" id="CAH6719339.1"/>
    </source>
</evidence>
<evidence type="ECO:0000313" key="2">
    <source>
        <dbReference type="Proteomes" id="UP001152531"/>
    </source>
</evidence>
<name>A0ACA9Y3W7_9ASCO</name>
<accession>A0ACA9Y3W7</accession>